<evidence type="ECO:0000313" key="7">
    <source>
        <dbReference type="EMBL" id="KYH27504.1"/>
    </source>
</evidence>
<dbReference type="AlphaFoldDB" id="A0A151AIS7"/>
<feature type="transmembrane region" description="Helical" evidence="6">
    <location>
        <begin position="159"/>
        <end position="181"/>
    </location>
</feature>
<reference evidence="7 8" key="1">
    <citation type="submission" date="2016-02" db="EMBL/GenBank/DDBJ databases">
        <title>Genome sequence of Halalkalicoccus paucihalophilus DSM 24557.</title>
        <authorList>
            <person name="Poehlein A."/>
            <person name="Daniel R."/>
        </authorList>
    </citation>
    <scope>NUCLEOTIDE SEQUENCE [LARGE SCALE GENOMIC DNA]</scope>
    <source>
        <strain evidence="7 8">DSM 24557</strain>
    </source>
</reference>
<evidence type="ECO:0000256" key="3">
    <source>
        <dbReference type="ARBA" id="ARBA00022692"/>
    </source>
</evidence>
<name>A0A151AIS7_9EURY</name>
<feature type="transmembrane region" description="Helical" evidence="6">
    <location>
        <begin position="20"/>
        <end position="49"/>
    </location>
</feature>
<gene>
    <name evidence="7" type="ORF">HAPAU_01720</name>
</gene>
<dbReference type="PIRSF" id="PIRSF035875">
    <property type="entry name" value="RNase_BN"/>
    <property type="match status" value="1"/>
</dbReference>
<protein>
    <recommendedName>
        <fullName evidence="9">YihY/virulence factor BrkB family protein</fullName>
    </recommendedName>
</protein>
<dbReference type="NCBIfam" id="TIGR00765">
    <property type="entry name" value="yihY_not_rbn"/>
    <property type="match status" value="1"/>
</dbReference>
<evidence type="ECO:0000256" key="5">
    <source>
        <dbReference type="ARBA" id="ARBA00023136"/>
    </source>
</evidence>
<keyword evidence="3 6" id="KW-0812">Transmembrane</keyword>
<feature type="transmembrane region" description="Helical" evidence="6">
    <location>
        <begin position="193"/>
        <end position="215"/>
    </location>
</feature>
<dbReference type="InterPro" id="IPR017039">
    <property type="entry name" value="Virul_fac_BrkB"/>
</dbReference>
<evidence type="ECO:0008006" key="9">
    <source>
        <dbReference type="Google" id="ProtNLM"/>
    </source>
</evidence>
<organism evidence="7 8">
    <name type="scientific">Halalkalicoccus paucihalophilus</name>
    <dbReference type="NCBI Taxonomy" id="1008153"/>
    <lineage>
        <taxon>Archaea</taxon>
        <taxon>Methanobacteriati</taxon>
        <taxon>Methanobacteriota</taxon>
        <taxon>Stenosarchaea group</taxon>
        <taxon>Halobacteria</taxon>
        <taxon>Halobacteriales</taxon>
        <taxon>Halococcaceae</taxon>
        <taxon>Halalkalicoccus</taxon>
    </lineage>
</organism>
<feature type="transmembrane region" description="Helical" evidence="6">
    <location>
        <begin position="89"/>
        <end position="110"/>
    </location>
</feature>
<dbReference type="EMBL" id="LTAZ01000001">
    <property type="protein sequence ID" value="KYH27504.1"/>
    <property type="molecule type" value="Genomic_DNA"/>
</dbReference>
<accession>A0A151AIS7</accession>
<keyword evidence="8" id="KW-1185">Reference proteome</keyword>
<evidence type="ECO:0000256" key="2">
    <source>
        <dbReference type="ARBA" id="ARBA00022475"/>
    </source>
</evidence>
<dbReference type="Pfam" id="PF03631">
    <property type="entry name" value="Virul_fac_BrkB"/>
    <property type="match status" value="1"/>
</dbReference>
<sequence>MGRGNEVAREIVAEARRHNLSFLAGSLAFYAFVSLLPLLLLVLLAATLFAGDTVANYLVALTRLYLSPAGQNLIANAITDAAGWAGGSLVGLVVLVWAAFQMFLGLDIAFGQIYETEPAEQPIRTRVRDGLVVLFAVVLTLVAAVGTVAAFTLLPDFRFSGAIDMLLLVCGLLIAFYPLYYVFPNVDVTPREVLPGAVFAAVGWTLLQSLFQFYVSVTTLAAVFGVISGALLFLLWLYFGALILLLGIVLNVVVAGRAT</sequence>
<feature type="transmembrane region" description="Helical" evidence="6">
    <location>
        <begin position="221"/>
        <end position="254"/>
    </location>
</feature>
<feature type="transmembrane region" description="Helical" evidence="6">
    <location>
        <begin position="131"/>
        <end position="153"/>
    </location>
</feature>
<dbReference type="Proteomes" id="UP000075321">
    <property type="component" value="Unassembled WGS sequence"/>
</dbReference>
<comment type="caution">
    <text evidence="7">The sequence shown here is derived from an EMBL/GenBank/DDBJ whole genome shotgun (WGS) entry which is preliminary data.</text>
</comment>
<keyword evidence="2" id="KW-1003">Cell membrane</keyword>
<dbReference type="RefSeq" id="WP_066378333.1">
    <property type="nucleotide sequence ID" value="NZ_LTAZ01000001.1"/>
</dbReference>
<evidence type="ECO:0000256" key="1">
    <source>
        <dbReference type="ARBA" id="ARBA00004651"/>
    </source>
</evidence>
<dbReference type="OrthoDB" id="204872at2157"/>
<evidence type="ECO:0000256" key="4">
    <source>
        <dbReference type="ARBA" id="ARBA00022989"/>
    </source>
</evidence>
<evidence type="ECO:0000313" key="8">
    <source>
        <dbReference type="Proteomes" id="UP000075321"/>
    </source>
</evidence>
<dbReference type="GO" id="GO:0005886">
    <property type="term" value="C:plasma membrane"/>
    <property type="evidence" value="ECO:0007669"/>
    <property type="project" value="UniProtKB-SubCell"/>
</dbReference>
<keyword evidence="5 6" id="KW-0472">Membrane</keyword>
<comment type="subcellular location">
    <subcellularLocation>
        <location evidence="1">Cell membrane</location>
        <topology evidence="1">Multi-pass membrane protein</topology>
    </subcellularLocation>
</comment>
<dbReference type="PANTHER" id="PTHR30213">
    <property type="entry name" value="INNER MEMBRANE PROTEIN YHJD"/>
    <property type="match status" value="1"/>
</dbReference>
<keyword evidence="4 6" id="KW-1133">Transmembrane helix</keyword>
<dbReference type="PATRIC" id="fig|1008153.3.peg.175"/>
<evidence type="ECO:0000256" key="6">
    <source>
        <dbReference type="SAM" id="Phobius"/>
    </source>
</evidence>
<proteinExistence type="predicted"/>
<dbReference type="PANTHER" id="PTHR30213:SF0">
    <property type="entry name" value="UPF0761 MEMBRANE PROTEIN YIHY"/>
    <property type="match status" value="1"/>
</dbReference>